<sequence length="129" mass="13661">MEEDIVLREAPRACEGLGAEDEVAVAEHSALRPAGGAARVEDRCRIIEAASDVLERLVLAEKGLADRAEARHGPATRDGGIFVCIVSDDERGLCVVEEPGDLGAGVRRIERQIHGANPRAGDVQGEELG</sequence>
<dbReference type="EMBL" id="CAEZYZ010000103">
    <property type="protein sequence ID" value="CAB4748444.1"/>
    <property type="molecule type" value="Genomic_DNA"/>
</dbReference>
<reference evidence="1" key="1">
    <citation type="submission" date="2020-05" db="EMBL/GenBank/DDBJ databases">
        <authorList>
            <person name="Chiriac C."/>
            <person name="Salcher M."/>
            <person name="Ghai R."/>
            <person name="Kavagutti S V."/>
        </authorList>
    </citation>
    <scope>NUCLEOTIDE SEQUENCE</scope>
</reference>
<accession>A0A6J6TNS9</accession>
<organism evidence="1">
    <name type="scientific">freshwater metagenome</name>
    <dbReference type="NCBI Taxonomy" id="449393"/>
    <lineage>
        <taxon>unclassified sequences</taxon>
        <taxon>metagenomes</taxon>
        <taxon>ecological metagenomes</taxon>
    </lineage>
</organism>
<name>A0A6J6TNS9_9ZZZZ</name>
<protein>
    <submittedName>
        <fullName evidence="1">Unannotated protein</fullName>
    </submittedName>
</protein>
<proteinExistence type="predicted"/>
<gene>
    <name evidence="1" type="ORF">UFOPK2810_00718</name>
</gene>
<dbReference type="AlphaFoldDB" id="A0A6J6TNS9"/>
<evidence type="ECO:0000313" key="1">
    <source>
        <dbReference type="EMBL" id="CAB4748444.1"/>
    </source>
</evidence>